<reference evidence="1 2" key="1">
    <citation type="submission" date="2020-07" db="EMBL/GenBank/DDBJ databases">
        <title>Thermogemmata thermophila gen. nov., sp. nov., a novel moderate thermophilic planctomycete from a Kamchatka hot spring.</title>
        <authorList>
            <person name="Elcheninov A.G."/>
            <person name="Podosokorskaya O.A."/>
            <person name="Kovaleva O.L."/>
            <person name="Novikov A."/>
            <person name="Bonch-Osmolovskaya E.A."/>
            <person name="Toshchakov S.V."/>
            <person name="Kublanov I.V."/>
        </authorList>
    </citation>
    <scope>NUCLEOTIDE SEQUENCE [LARGE SCALE GENOMIC DNA]</scope>
    <source>
        <strain evidence="1 2">2918</strain>
    </source>
</reference>
<name>A0A7V9AC27_9BACT</name>
<dbReference type="RefSeq" id="WP_194538275.1">
    <property type="nucleotide sequence ID" value="NZ_JACEFB010000008.1"/>
</dbReference>
<protein>
    <submittedName>
        <fullName evidence="1">Uncharacterized protein</fullName>
    </submittedName>
</protein>
<gene>
    <name evidence="1" type="ORF">H0921_11755</name>
</gene>
<comment type="caution">
    <text evidence="1">The sequence shown here is derived from an EMBL/GenBank/DDBJ whole genome shotgun (WGS) entry which is preliminary data.</text>
</comment>
<organism evidence="1 2">
    <name type="scientific">Thermogemmata fonticola</name>
    <dbReference type="NCBI Taxonomy" id="2755323"/>
    <lineage>
        <taxon>Bacteria</taxon>
        <taxon>Pseudomonadati</taxon>
        <taxon>Planctomycetota</taxon>
        <taxon>Planctomycetia</taxon>
        <taxon>Gemmatales</taxon>
        <taxon>Gemmataceae</taxon>
        <taxon>Thermogemmata</taxon>
    </lineage>
</organism>
<proteinExistence type="predicted"/>
<sequence length="296" mass="33853">MPRREWKVPERGRRAIAGVRRGIAVWAVGVALCSAAAGTAPEGVPRFRWTTGLVLTYQLRQRTTVQETFVDERQQKQTRQTTSDLQLTREWTVQAVDAMGIATLQMRILSLRSELRRGEEEPLIRDSAQPEHAKEMAAFLNKGLVTVRLDGRGRLLAVTEVRSGSAQRLEVELPFRLILPEEGWEAGRSWQRQARVKIDPPLGVGDSYTLEQKYTLLRRQGNLWTVGLSTRWTEEPPLAEQAAVFPFMWEGEVDFDVAAGQYQGARLRIERELRDHLGPGSRYLYRSSYEEQRLPR</sequence>
<evidence type="ECO:0000313" key="1">
    <source>
        <dbReference type="EMBL" id="MBA2226836.1"/>
    </source>
</evidence>
<keyword evidence="2" id="KW-1185">Reference proteome</keyword>
<accession>A0A7V9AC27</accession>
<dbReference type="EMBL" id="JACEFB010000008">
    <property type="protein sequence ID" value="MBA2226836.1"/>
    <property type="molecule type" value="Genomic_DNA"/>
</dbReference>
<dbReference type="AlphaFoldDB" id="A0A7V9AC27"/>
<evidence type="ECO:0000313" key="2">
    <source>
        <dbReference type="Proteomes" id="UP000542342"/>
    </source>
</evidence>
<dbReference type="Proteomes" id="UP000542342">
    <property type="component" value="Unassembled WGS sequence"/>
</dbReference>